<keyword evidence="3 6" id="KW-0963">Cytoplasm</keyword>
<reference evidence="7" key="1">
    <citation type="submission" date="2022-08" db="EMBL/GenBank/DDBJ databases">
        <authorList>
            <person name="Marques A."/>
        </authorList>
    </citation>
    <scope>NUCLEOTIDE SEQUENCE</scope>
    <source>
        <strain evidence="7">RhyPub2mFocal</strain>
        <tissue evidence="7">Leaves</tissue>
    </source>
</reference>
<keyword evidence="8" id="KW-1185">Reference proteome</keyword>
<comment type="similarity">
    <text evidence="2 6">Belongs to the ARPC2 family.</text>
</comment>
<name>A0AAV8CWC3_9POAL</name>
<comment type="caution">
    <text evidence="7">The sequence shown here is derived from an EMBL/GenBank/DDBJ whole genome shotgun (WGS) entry which is preliminary data.</text>
</comment>
<sequence length="377" mass="43644">MDDSDEGWHISTGGLEQSLIFLVNCANKTSKTFVEKPVPVDHSFCELGSIRYHIQVLESDQENIFFSISTPRLSQDEPNPNGLADFILQDIKTKYLNFADIIQPPKEGYKLTLKLNFSILTRTKDHTKAINMVSSLHVAILNSQLKDTLKNVWMGDIIQGSTMPIKLVNHKQEPFFVLRAPKKITVIFPMRFKDESDVILATSFFQELADLGSKFPKAPHCEWSPIPPQELRGEHFENLSTNGGFVSFGIFKRHVKGKKADKTAWILLNFQQYVRYHVKCTKGFIQRRMRYRLEVLSEEIEQARIGGEAKIRKQSTKQRKTWLRFSNSKKMKRGIKAFADQIKRLRLRIKIRGLGRLHRYFFHVPKFPALGWHAKLD</sequence>
<gene>
    <name evidence="7" type="ORF">LUZ62_070086</name>
</gene>
<proteinExistence type="inferred from homology"/>
<organism evidence="7 8">
    <name type="scientific">Rhynchospora pubera</name>
    <dbReference type="NCBI Taxonomy" id="906938"/>
    <lineage>
        <taxon>Eukaryota</taxon>
        <taxon>Viridiplantae</taxon>
        <taxon>Streptophyta</taxon>
        <taxon>Embryophyta</taxon>
        <taxon>Tracheophyta</taxon>
        <taxon>Spermatophyta</taxon>
        <taxon>Magnoliopsida</taxon>
        <taxon>Liliopsida</taxon>
        <taxon>Poales</taxon>
        <taxon>Cyperaceae</taxon>
        <taxon>Cyperoideae</taxon>
        <taxon>Rhynchosporeae</taxon>
        <taxon>Rhynchospora</taxon>
    </lineage>
</organism>
<dbReference type="AlphaFoldDB" id="A0AAV8CWC3"/>
<dbReference type="GO" id="GO:0051015">
    <property type="term" value="F:actin filament binding"/>
    <property type="evidence" value="ECO:0007669"/>
    <property type="project" value="TreeGrafter"/>
</dbReference>
<dbReference type="PANTHER" id="PTHR12058">
    <property type="entry name" value="ARP2/3 COMPLEX 34 KDA SUBUNIT"/>
    <property type="match status" value="1"/>
</dbReference>
<evidence type="ECO:0000256" key="5">
    <source>
        <dbReference type="ARBA" id="ARBA00023212"/>
    </source>
</evidence>
<dbReference type="EMBL" id="JAMFTS010000004">
    <property type="protein sequence ID" value="KAJ4759711.1"/>
    <property type="molecule type" value="Genomic_DNA"/>
</dbReference>
<dbReference type="GO" id="GO:0034314">
    <property type="term" value="P:Arp2/3 complex-mediated actin nucleation"/>
    <property type="evidence" value="ECO:0007669"/>
    <property type="project" value="InterPro"/>
</dbReference>
<evidence type="ECO:0000256" key="6">
    <source>
        <dbReference type="RuleBase" id="RU364015"/>
    </source>
</evidence>
<keyword evidence="4 6" id="KW-0009">Actin-binding</keyword>
<comment type="subcellular location">
    <subcellularLocation>
        <location evidence="1 6">Cytoplasm</location>
        <location evidence="1 6">Cytoskeleton</location>
    </subcellularLocation>
</comment>
<dbReference type="SUPFAM" id="SSF69645">
    <property type="entry name" value="Arp2/3 complex subunits"/>
    <property type="match status" value="2"/>
</dbReference>
<dbReference type="GO" id="GO:0030041">
    <property type="term" value="P:actin filament polymerization"/>
    <property type="evidence" value="ECO:0007669"/>
    <property type="project" value="InterPro"/>
</dbReference>
<evidence type="ECO:0000313" key="8">
    <source>
        <dbReference type="Proteomes" id="UP001140206"/>
    </source>
</evidence>
<comment type="subunit">
    <text evidence="6">Component of the Arp2/3 complex.</text>
</comment>
<evidence type="ECO:0000256" key="4">
    <source>
        <dbReference type="ARBA" id="ARBA00023203"/>
    </source>
</evidence>
<dbReference type="GO" id="GO:0005885">
    <property type="term" value="C:Arp2/3 protein complex"/>
    <property type="evidence" value="ECO:0007669"/>
    <property type="project" value="InterPro"/>
</dbReference>
<accession>A0AAV8CWC3</accession>
<evidence type="ECO:0000313" key="7">
    <source>
        <dbReference type="EMBL" id="KAJ4759711.1"/>
    </source>
</evidence>
<dbReference type="InterPro" id="IPR034666">
    <property type="entry name" value="ARPC2/4"/>
</dbReference>
<dbReference type="Gene3D" id="3.30.1460.20">
    <property type="match status" value="2"/>
</dbReference>
<dbReference type="Proteomes" id="UP001140206">
    <property type="component" value="Chromosome 4"/>
</dbReference>
<evidence type="ECO:0000256" key="1">
    <source>
        <dbReference type="ARBA" id="ARBA00004245"/>
    </source>
</evidence>
<keyword evidence="5 6" id="KW-0206">Cytoskeleton</keyword>
<dbReference type="InterPro" id="IPR007188">
    <property type="entry name" value="ARPC2"/>
</dbReference>
<dbReference type="PANTHER" id="PTHR12058:SF1">
    <property type="entry name" value="ACTIN-RELATED PROTEIN 2_3 COMPLEX SUBUNIT 2B"/>
    <property type="match status" value="1"/>
</dbReference>
<evidence type="ECO:0000256" key="2">
    <source>
        <dbReference type="ARBA" id="ARBA00007192"/>
    </source>
</evidence>
<dbReference type="GO" id="GO:0005200">
    <property type="term" value="F:structural constituent of cytoskeleton"/>
    <property type="evidence" value="ECO:0007669"/>
    <property type="project" value="TreeGrafter"/>
</dbReference>
<evidence type="ECO:0000256" key="3">
    <source>
        <dbReference type="ARBA" id="ARBA00022490"/>
    </source>
</evidence>
<protein>
    <recommendedName>
        <fullName evidence="6">Arp2/3 complex 34 kDa subunit</fullName>
    </recommendedName>
</protein>
<dbReference type="Pfam" id="PF04045">
    <property type="entry name" value="P34-Arc"/>
    <property type="match status" value="1"/>
</dbReference>
<comment type="function">
    <text evidence="6">Functions as actin-binding component of the Arp2/3 complex which is involved in regulation of actin polymerization and together with an activating nucleation-promoting factor (NPF) mediates the formation of branched actin networks.</text>
</comment>